<dbReference type="OrthoDB" id="268593at2759"/>
<dbReference type="GO" id="GO:0005739">
    <property type="term" value="C:mitochondrion"/>
    <property type="evidence" value="ECO:0007669"/>
    <property type="project" value="TreeGrafter"/>
</dbReference>
<dbReference type="InterPro" id="IPR001055">
    <property type="entry name" value="Adrenodoxin-like"/>
</dbReference>
<evidence type="ECO:0000256" key="1">
    <source>
        <dbReference type="ARBA" id="ARBA00022714"/>
    </source>
</evidence>
<keyword evidence="3" id="KW-0408">Iron</keyword>
<dbReference type="GO" id="GO:0046872">
    <property type="term" value="F:metal ion binding"/>
    <property type="evidence" value="ECO:0007669"/>
    <property type="project" value="UniProtKB-KW"/>
</dbReference>
<dbReference type="GO" id="GO:0009055">
    <property type="term" value="F:electron transfer activity"/>
    <property type="evidence" value="ECO:0007669"/>
    <property type="project" value="TreeGrafter"/>
</dbReference>
<reference evidence="5" key="1">
    <citation type="submission" date="2020-03" db="EMBL/GenBank/DDBJ databases">
        <title>Castanea mollissima Vanexum genome sequencing.</title>
        <authorList>
            <person name="Staton M."/>
        </authorList>
    </citation>
    <scope>NUCLEOTIDE SEQUENCE</scope>
    <source>
        <tissue evidence="5">Leaf</tissue>
    </source>
</reference>
<protein>
    <recommendedName>
        <fullName evidence="7">Ferredoxin</fullName>
    </recommendedName>
</protein>
<accession>A0A8J4W1U9</accession>
<dbReference type="InterPro" id="IPR036010">
    <property type="entry name" value="2Fe-2S_ferredoxin-like_sf"/>
</dbReference>
<evidence type="ECO:0000313" key="6">
    <source>
        <dbReference type="Proteomes" id="UP000737018"/>
    </source>
</evidence>
<comment type="caution">
    <text evidence="5">The sequence shown here is derived from an EMBL/GenBank/DDBJ whole genome shotgun (WGS) entry which is preliminary data.</text>
</comment>
<keyword evidence="1" id="KW-0001">2Fe-2S</keyword>
<gene>
    <name evidence="5" type="ORF">CMV_008753</name>
</gene>
<dbReference type="AlphaFoldDB" id="A0A8J4W1U9"/>
<name>A0A8J4W1U9_9ROSI</name>
<keyword evidence="2" id="KW-0479">Metal-binding</keyword>
<dbReference type="InterPro" id="IPR012675">
    <property type="entry name" value="Beta-grasp_dom_sf"/>
</dbReference>
<evidence type="ECO:0000256" key="2">
    <source>
        <dbReference type="ARBA" id="ARBA00022723"/>
    </source>
</evidence>
<dbReference type="SUPFAM" id="SSF54292">
    <property type="entry name" value="2Fe-2S ferredoxin-like"/>
    <property type="match status" value="1"/>
</dbReference>
<keyword evidence="4" id="KW-0411">Iron-sulfur</keyword>
<evidence type="ECO:0000256" key="3">
    <source>
        <dbReference type="ARBA" id="ARBA00023004"/>
    </source>
</evidence>
<dbReference type="EMBL" id="JRKL02000930">
    <property type="protein sequence ID" value="KAF3967226.1"/>
    <property type="molecule type" value="Genomic_DNA"/>
</dbReference>
<organism evidence="5 6">
    <name type="scientific">Castanea mollissima</name>
    <name type="common">Chinese chestnut</name>
    <dbReference type="NCBI Taxonomy" id="60419"/>
    <lineage>
        <taxon>Eukaryota</taxon>
        <taxon>Viridiplantae</taxon>
        <taxon>Streptophyta</taxon>
        <taxon>Embryophyta</taxon>
        <taxon>Tracheophyta</taxon>
        <taxon>Spermatophyta</taxon>
        <taxon>Magnoliopsida</taxon>
        <taxon>eudicotyledons</taxon>
        <taxon>Gunneridae</taxon>
        <taxon>Pentapetalae</taxon>
        <taxon>rosids</taxon>
        <taxon>fabids</taxon>
        <taxon>Fagales</taxon>
        <taxon>Fagaceae</taxon>
        <taxon>Castanea</taxon>
    </lineage>
</organism>
<dbReference type="GO" id="GO:0051537">
    <property type="term" value="F:2 iron, 2 sulfur cluster binding"/>
    <property type="evidence" value="ECO:0007669"/>
    <property type="project" value="UniProtKB-KW"/>
</dbReference>
<dbReference type="GO" id="GO:0140647">
    <property type="term" value="P:P450-containing electron transport chain"/>
    <property type="evidence" value="ECO:0007669"/>
    <property type="project" value="InterPro"/>
</dbReference>
<proteinExistence type="predicted"/>
<keyword evidence="6" id="KW-1185">Reference proteome</keyword>
<dbReference type="PANTHER" id="PTHR23426:SF35">
    <property type="entry name" value="2FE-2S FERREDOXIN-LIKE SUPERFAMILY PROTEIN"/>
    <property type="match status" value="1"/>
</dbReference>
<evidence type="ECO:0000256" key="4">
    <source>
        <dbReference type="ARBA" id="ARBA00023014"/>
    </source>
</evidence>
<dbReference type="PANTHER" id="PTHR23426">
    <property type="entry name" value="FERREDOXIN/ADRENODOXIN"/>
    <property type="match status" value="1"/>
</dbReference>
<sequence length="144" mass="16261">MSLVLGNGYFGRVNWTHVHHLLHQVPELHLLPGPRRRQFQNAVYGEASALTTTGQTLLKALTNTGLVDLTSHRLEDIEACSTECEVNIAQKWLDMLPPRTYDEEYILKRSSHARVMNTHSRLACQIVLTPELQGMIVVVPEPKP</sequence>
<dbReference type="Gene3D" id="3.10.20.30">
    <property type="match status" value="1"/>
</dbReference>
<evidence type="ECO:0000313" key="5">
    <source>
        <dbReference type="EMBL" id="KAF3967226.1"/>
    </source>
</evidence>
<dbReference type="Proteomes" id="UP000737018">
    <property type="component" value="Unassembled WGS sequence"/>
</dbReference>
<evidence type="ECO:0008006" key="7">
    <source>
        <dbReference type="Google" id="ProtNLM"/>
    </source>
</evidence>